<dbReference type="PROSITE" id="PS50835">
    <property type="entry name" value="IG_LIKE"/>
    <property type="match status" value="2"/>
</dbReference>
<reference evidence="2" key="2">
    <citation type="submission" date="2022-10" db="EMBL/GenBank/DDBJ databases">
        <authorList>
            <consortium name="ENA_rothamsted_submissions"/>
            <consortium name="culmorum"/>
            <person name="King R."/>
        </authorList>
    </citation>
    <scope>NUCLEOTIDE SEQUENCE</scope>
</reference>
<dbReference type="EMBL" id="OU895878">
    <property type="protein sequence ID" value="CAG9805848.1"/>
    <property type="molecule type" value="Genomic_DNA"/>
</dbReference>
<evidence type="ECO:0000259" key="1">
    <source>
        <dbReference type="PROSITE" id="PS50835"/>
    </source>
</evidence>
<dbReference type="SMART" id="SM00409">
    <property type="entry name" value="IG"/>
    <property type="match status" value="2"/>
</dbReference>
<proteinExistence type="predicted"/>
<dbReference type="InterPro" id="IPR037448">
    <property type="entry name" value="Zig-8"/>
</dbReference>
<sequence length="408" mass="46259">MNNQNIEVLKWSKKVPECSNEVLECSNEVLECSNRVLECSNEVLECGTEVPESNSLSISSSSHGNSSVKLPVEHIGITNSNKNDKSKVMDIPLKRLFNNTTSHPFPPPQQHQHNSYNYPSNGTLMTKLMSSPHHGSMGKKTDAPMLNLVYDSHLKQRYPDFRLGTHFDEIAVGSLINVTIQEGKTAYFDCKINLLQDKTVTWVRRIYTPDPNDETREIQELQLLTVGVNTFVADSRYVVDFQHPNNFRLSIRNVSMHYDEGVYECQITTHPPKVIQFYLHVNAPQLFIADENLNPLYERHYEVNSTLELYCYVHNIEMTSSVVLWIHNDLVLNYDATRGGISVRTDLTEEGANSTLSVAKINKFDSGNYTCSIGPTHSFTTTVHVLNEAPTLHSYLKLMNSTEKKCTV</sequence>
<feature type="domain" description="Ig-like" evidence="1">
    <location>
        <begin position="284"/>
        <end position="382"/>
    </location>
</feature>
<dbReference type="GO" id="GO:0032589">
    <property type="term" value="C:neuron projection membrane"/>
    <property type="evidence" value="ECO:0007669"/>
    <property type="project" value="TreeGrafter"/>
</dbReference>
<dbReference type="InterPro" id="IPR003598">
    <property type="entry name" value="Ig_sub2"/>
</dbReference>
<name>A0A9N9RXV3_9DIPT</name>
<dbReference type="InterPro" id="IPR013106">
    <property type="entry name" value="Ig_V-set"/>
</dbReference>
<dbReference type="AlphaFoldDB" id="A0A9N9RXV3"/>
<dbReference type="PANTHER" id="PTHR23279:SF12">
    <property type="entry name" value="DEFECTIVE PROBOSCIS EXTENSION RESPONSE 14, ISOFORM A-RELATED"/>
    <property type="match status" value="1"/>
</dbReference>
<feature type="domain" description="Ig-like" evidence="1">
    <location>
        <begin position="159"/>
        <end position="276"/>
    </location>
</feature>
<evidence type="ECO:0000313" key="2">
    <source>
        <dbReference type="EMBL" id="CAG9805848.1"/>
    </source>
</evidence>
<dbReference type="SMART" id="SM00408">
    <property type="entry name" value="IGc2"/>
    <property type="match status" value="2"/>
</dbReference>
<dbReference type="SUPFAM" id="SSF48726">
    <property type="entry name" value="Immunoglobulin"/>
    <property type="match status" value="2"/>
</dbReference>
<gene>
    <name evidence="2" type="ORF">CHIRRI_LOCUS8715</name>
</gene>
<protein>
    <recommendedName>
        <fullName evidence="1">Ig-like domain-containing protein</fullName>
    </recommendedName>
</protein>
<dbReference type="PANTHER" id="PTHR23279">
    <property type="entry name" value="DEFECTIVE PROBOSCIS EXTENSION RESPONSE DPR -RELATED"/>
    <property type="match status" value="1"/>
</dbReference>
<organism evidence="2 3">
    <name type="scientific">Chironomus riparius</name>
    <dbReference type="NCBI Taxonomy" id="315576"/>
    <lineage>
        <taxon>Eukaryota</taxon>
        <taxon>Metazoa</taxon>
        <taxon>Ecdysozoa</taxon>
        <taxon>Arthropoda</taxon>
        <taxon>Hexapoda</taxon>
        <taxon>Insecta</taxon>
        <taxon>Pterygota</taxon>
        <taxon>Neoptera</taxon>
        <taxon>Endopterygota</taxon>
        <taxon>Diptera</taxon>
        <taxon>Nematocera</taxon>
        <taxon>Chironomoidea</taxon>
        <taxon>Chironomidae</taxon>
        <taxon>Chironominae</taxon>
        <taxon>Chironomus</taxon>
    </lineage>
</organism>
<dbReference type="Pfam" id="PF07686">
    <property type="entry name" value="V-set"/>
    <property type="match status" value="1"/>
</dbReference>
<dbReference type="InterPro" id="IPR036179">
    <property type="entry name" value="Ig-like_dom_sf"/>
</dbReference>
<dbReference type="OrthoDB" id="6354602at2759"/>
<dbReference type="Proteomes" id="UP001153620">
    <property type="component" value="Chromosome 2"/>
</dbReference>
<accession>A0A9N9RXV3</accession>
<keyword evidence="3" id="KW-1185">Reference proteome</keyword>
<dbReference type="InterPro" id="IPR007110">
    <property type="entry name" value="Ig-like_dom"/>
</dbReference>
<dbReference type="Gene3D" id="2.60.40.10">
    <property type="entry name" value="Immunoglobulins"/>
    <property type="match status" value="2"/>
</dbReference>
<evidence type="ECO:0000313" key="3">
    <source>
        <dbReference type="Proteomes" id="UP001153620"/>
    </source>
</evidence>
<reference evidence="2" key="1">
    <citation type="submission" date="2022-01" db="EMBL/GenBank/DDBJ databases">
        <authorList>
            <person name="King R."/>
        </authorList>
    </citation>
    <scope>NUCLEOTIDE SEQUENCE</scope>
</reference>
<dbReference type="InterPro" id="IPR003599">
    <property type="entry name" value="Ig_sub"/>
</dbReference>
<dbReference type="InterPro" id="IPR013783">
    <property type="entry name" value="Ig-like_fold"/>
</dbReference>
<dbReference type="GO" id="GO:0050808">
    <property type="term" value="P:synapse organization"/>
    <property type="evidence" value="ECO:0007669"/>
    <property type="project" value="TreeGrafter"/>
</dbReference>